<dbReference type="GO" id="GO:0006508">
    <property type="term" value="P:proteolysis"/>
    <property type="evidence" value="ECO:0007669"/>
    <property type="project" value="UniProtKB-KW"/>
</dbReference>
<dbReference type="PROSITE" id="PS50195">
    <property type="entry name" value="PX"/>
    <property type="match status" value="1"/>
</dbReference>
<dbReference type="PROSITE" id="PS00107">
    <property type="entry name" value="PROTEIN_KINASE_ATP"/>
    <property type="match status" value="1"/>
</dbReference>
<dbReference type="PRINTS" id="PR00722">
    <property type="entry name" value="CHYMOTRYPSIN"/>
</dbReference>
<dbReference type="Gene3D" id="2.40.10.10">
    <property type="entry name" value="Trypsin-like serine proteases"/>
    <property type="match status" value="1"/>
</dbReference>
<dbReference type="SMART" id="SM00020">
    <property type="entry name" value="Tryp_SPc"/>
    <property type="match status" value="1"/>
</dbReference>
<dbReference type="GO" id="GO:0004674">
    <property type="term" value="F:protein serine/threonine kinase activity"/>
    <property type="evidence" value="ECO:0007669"/>
    <property type="project" value="UniProtKB-KW"/>
</dbReference>
<dbReference type="InterPro" id="IPR043504">
    <property type="entry name" value="Peptidase_S1_PA_chymotrypsin"/>
</dbReference>
<feature type="region of interest" description="Disordered" evidence="15">
    <location>
        <begin position="418"/>
        <end position="448"/>
    </location>
</feature>
<dbReference type="SMART" id="SM00220">
    <property type="entry name" value="S_TKc"/>
    <property type="match status" value="1"/>
</dbReference>
<feature type="domain" description="Protein kinase" evidence="17">
    <location>
        <begin position="464"/>
        <end position="725"/>
    </location>
</feature>
<dbReference type="InterPro" id="IPR000719">
    <property type="entry name" value="Prot_kinase_dom"/>
</dbReference>
<evidence type="ECO:0000259" key="20">
    <source>
        <dbReference type="PROSITE" id="PS51285"/>
    </source>
</evidence>
<dbReference type="InterPro" id="IPR001254">
    <property type="entry name" value="Trypsin_dom"/>
</dbReference>
<evidence type="ECO:0000259" key="18">
    <source>
        <dbReference type="PROSITE" id="PS50195"/>
    </source>
</evidence>
<dbReference type="EMBL" id="CAJNOT010000150">
    <property type="protein sequence ID" value="CAF0866251.1"/>
    <property type="molecule type" value="Genomic_DNA"/>
</dbReference>
<keyword evidence="12" id="KW-1015">Disulfide bond</keyword>
<dbReference type="PROSITE" id="PS00134">
    <property type="entry name" value="TRYPSIN_HIS"/>
    <property type="match status" value="1"/>
</dbReference>
<name>A0A813XCJ4_9BILA</name>
<dbReference type="FunFam" id="3.30.200.20:FF:000103">
    <property type="entry name" value="Protein kinase C"/>
    <property type="match status" value="1"/>
</dbReference>
<evidence type="ECO:0000256" key="5">
    <source>
        <dbReference type="ARBA" id="ARBA00022679"/>
    </source>
</evidence>
<evidence type="ECO:0000259" key="17">
    <source>
        <dbReference type="PROSITE" id="PS50011"/>
    </source>
</evidence>
<keyword evidence="10 14" id="KW-0720">Serine protease</keyword>
<dbReference type="FunFam" id="1.10.510.10:FF:000008">
    <property type="entry name" value="Non-specific serine/threonine protein kinase"/>
    <property type="match status" value="1"/>
</dbReference>
<evidence type="ECO:0000256" key="11">
    <source>
        <dbReference type="ARBA" id="ARBA00022840"/>
    </source>
</evidence>
<feature type="domain" description="AGC-kinase C-terminal" evidence="20">
    <location>
        <begin position="726"/>
        <end position="796"/>
    </location>
</feature>
<dbReference type="PROSITE" id="PS50240">
    <property type="entry name" value="TRYPSIN_DOM"/>
    <property type="match status" value="1"/>
</dbReference>
<keyword evidence="11 13" id="KW-0067">ATP-binding</keyword>
<evidence type="ECO:0000259" key="19">
    <source>
        <dbReference type="PROSITE" id="PS50240"/>
    </source>
</evidence>
<keyword evidence="4 14" id="KW-0645">Protease</keyword>
<accession>A0A813XCJ4</accession>
<dbReference type="CDD" id="cd00190">
    <property type="entry name" value="Tryp_SPc"/>
    <property type="match status" value="1"/>
</dbReference>
<evidence type="ECO:0000256" key="1">
    <source>
        <dbReference type="ARBA" id="ARBA00009903"/>
    </source>
</evidence>
<dbReference type="SMART" id="SM00133">
    <property type="entry name" value="S_TK_X"/>
    <property type="match status" value="1"/>
</dbReference>
<comment type="caution">
    <text evidence="21">The sequence shown here is derived from an EMBL/GenBank/DDBJ whole genome shotgun (WGS) entry which is preliminary data.</text>
</comment>
<dbReference type="SUPFAM" id="SSF50494">
    <property type="entry name" value="Trypsin-like serine proteases"/>
    <property type="match status" value="1"/>
</dbReference>
<evidence type="ECO:0000256" key="4">
    <source>
        <dbReference type="ARBA" id="ARBA00022670"/>
    </source>
</evidence>
<evidence type="ECO:0000256" key="15">
    <source>
        <dbReference type="SAM" id="MobiDB-lite"/>
    </source>
</evidence>
<dbReference type="FunFam" id="2.40.10.10:FF:000120">
    <property type="entry name" value="Putative serine protease"/>
    <property type="match status" value="1"/>
</dbReference>
<dbReference type="InterPro" id="IPR018114">
    <property type="entry name" value="TRYPSIN_HIS"/>
</dbReference>
<dbReference type="Pfam" id="PF00787">
    <property type="entry name" value="PX"/>
    <property type="match status" value="1"/>
</dbReference>
<dbReference type="AlphaFoldDB" id="A0A813XCJ4"/>
<evidence type="ECO:0000256" key="12">
    <source>
        <dbReference type="ARBA" id="ARBA00023157"/>
    </source>
</evidence>
<evidence type="ECO:0000256" key="10">
    <source>
        <dbReference type="ARBA" id="ARBA00022825"/>
    </source>
</evidence>
<evidence type="ECO:0000256" key="13">
    <source>
        <dbReference type="PROSITE-ProRule" id="PRU10141"/>
    </source>
</evidence>
<evidence type="ECO:0000313" key="21">
    <source>
        <dbReference type="EMBL" id="CAF0866251.1"/>
    </source>
</evidence>
<dbReference type="Pfam" id="PF00089">
    <property type="entry name" value="Trypsin"/>
    <property type="match status" value="1"/>
</dbReference>
<dbReference type="PROSITE" id="PS00108">
    <property type="entry name" value="PROTEIN_KINASE_ST"/>
    <property type="match status" value="1"/>
</dbReference>
<dbReference type="SUPFAM" id="SSF64268">
    <property type="entry name" value="PX domain"/>
    <property type="match status" value="1"/>
</dbReference>
<keyword evidence="2" id="KW-0723">Serine/threonine-protein kinase</keyword>
<keyword evidence="3" id="KW-0597">Phosphoprotein</keyword>
<dbReference type="PANTHER" id="PTHR24351">
    <property type="entry name" value="RIBOSOMAL PROTEIN S6 KINASE"/>
    <property type="match status" value="1"/>
</dbReference>
<evidence type="ECO:0000313" key="22">
    <source>
        <dbReference type="Proteomes" id="UP000663864"/>
    </source>
</evidence>
<feature type="signal peptide" evidence="16">
    <location>
        <begin position="1"/>
        <end position="24"/>
    </location>
</feature>
<gene>
    <name evidence="21" type="ORF">ZHD862_LOCUS5646</name>
</gene>
<dbReference type="Proteomes" id="UP000663864">
    <property type="component" value="Unassembled WGS sequence"/>
</dbReference>
<dbReference type="PROSITE" id="PS50011">
    <property type="entry name" value="PROTEIN_KINASE_DOM"/>
    <property type="match status" value="1"/>
</dbReference>
<dbReference type="InterPro" id="IPR017441">
    <property type="entry name" value="Protein_kinase_ATP_BS"/>
</dbReference>
<sequence length="796" mass="88479">MTQYGQILRYSIVVLLSIIRSSHQTVYTCTASASCGCSTNSATVGRIVGGETASSATWSWTVSISIAGSSLCGGSIISSSWIITAAHCVNNRIPSQITIYAGSITRLSGTQIRSVSKIVVHSSYSSTTYVNDIALLKLASPLIMTDPYVSAICLPSVSQVTLSAGEWPLVGTNVIAVGWGRLRENGSSSSILQQVTVQTIDYQASTCTPTMVDWHVQFCAGVSGGGKDTCQGDSGGPLMMFSSNNQWVLVGVTSNGVGCAQAAYSELSMFKLQKRWGQSLKLSETMSNSTASSTTSNINDSLTLRVVDAQTSTENGRKFTKYKVSVNYNGREWEIWRRYKEFNTLNEKLRRARSDLKLPGRRLMGDSFEPDFVLKRLRGLNEYVQRISQNVQLVNLPEFIEFFGLNVTSSSGSQILTAGASSSMNDNDDVATGNDNTEDQSTSSDVNRVNLGKTEKTSVKPDDFEFRTCIGKGSFGKVYLARHKSEDTIYAVKVVSKALIKRKREERHIMAERDVLVKNTRHPFLVSLQYSFQTPDKLYFVMDFVNGGELFYHLQQERAFPEQRAKFYAAEITSAIGYLHKLDIIYRDLKPENILLDREGHIRLTDFGLCKVMLSTEGREGRTATFCGTPEYLAPEVLRREPYTKAVDWWCLGSVIYEMLCARPPFYSRDVNEMYDNILNRSLRFIGNVSDRAKNIIEQLLRKSPNERLGSGPEDVAEIKRHPFFEQIDWEKLEARKIPPPWKPSVSGPTDLTQIPKEFIDAGVSPGVTDQYMGSVTNKGSSFPGFTYIHDTDLNS</sequence>
<dbReference type="PROSITE" id="PS51285">
    <property type="entry name" value="AGC_KINASE_CTER"/>
    <property type="match status" value="1"/>
</dbReference>
<dbReference type="Gene3D" id="3.30.1520.10">
    <property type="entry name" value="Phox-like domain"/>
    <property type="match status" value="1"/>
</dbReference>
<dbReference type="InterPro" id="IPR008271">
    <property type="entry name" value="Ser/Thr_kinase_AS"/>
</dbReference>
<dbReference type="GO" id="GO:0005524">
    <property type="term" value="F:ATP binding"/>
    <property type="evidence" value="ECO:0007669"/>
    <property type="project" value="UniProtKB-UniRule"/>
</dbReference>
<dbReference type="GO" id="GO:0035091">
    <property type="term" value="F:phosphatidylinositol binding"/>
    <property type="evidence" value="ECO:0007669"/>
    <property type="project" value="InterPro"/>
</dbReference>
<keyword evidence="5" id="KW-0808">Transferase</keyword>
<dbReference type="InterPro" id="IPR036871">
    <property type="entry name" value="PX_dom_sf"/>
</dbReference>
<dbReference type="InterPro" id="IPR001683">
    <property type="entry name" value="PX_dom"/>
</dbReference>
<evidence type="ECO:0000256" key="2">
    <source>
        <dbReference type="ARBA" id="ARBA00022527"/>
    </source>
</evidence>
<evidence type="ECO:0000256" key="8">
    <source>
        <dbReference type="ARBA" id="ARBA00022777"/>
    </source>
</evidence>
<feature type="compositionally biased region" description="Polar residues" evidence="15">
    <location>
        <begin position="433"/>
        <end position="447"/>
    </location>
</feature>
<keyword evidence="7 13" id="KW-0547">Nucleotide-binding</keyword>
<dbReference type="Pfam" id="PF00069">
    <property type="entry name" value="Pkinase"/>
    <property type="match status" value="1"/>
</dbReference>
<dbReference type="SMART" id="SM00312">
    <property type="entry name" value="PX"/>
    <property type="match status" value="1"/>
</dbReference>
<comment type="similarity">
    <text evidence="1">Belongs to the protein kinase superfamily. AGC Ser/Thr protein kinase family.</text>
</comment>
<protein>
    <submittedName>
        <fullName evidence="21">Uncharacterized protein</fullName>
    </submittedName>
</protein>
<evidence type="ECO:0000256" key="7">
    <source>
        <dbReference type="ARBA" id="ARBA00022741"/>
    </source>
</evidence>
<dbReference type="InterPro" id="IPR001314">
    <property type="entry name" value="Peptidase_S1A"/>
</dbReference>
<evidence type="ECO:0000256" key="9">
    <source>
        <dbReference type="ARBA" id="ARBA00022801"/>
    </source>
</evidence>
<dbReference type="GO" id="GO:0004252">
    <property type="term" value="F:serine-type endopeptidase activity"/>
    <property type="evidence" value="ECO:0007669"/>
    <property type="project" value="InterPro"/>
</dbReference>
<dbReference type="InterPro" id="IPR011009">
    <property type="entry name" value="Kinase-like_dom_sf"/>
</dbReference>
<feature type="binding site" evidence="13">
    <location>
        <position position="493"/>
    </location>
    <ligand>
        <name>ATP</name>
        <dbReference type="ChEBI" id="CHEBI:30616"/>
    </ligand>
</feature>
<feature type="chain" id="PRO_5032839961" evidence="16">
    <location>
        <begin position="25"/>
        <end position="796"/>
    </location>
</feature>
<evidence type="ECO:0000256" key="14">
    <source>
        <dbReference type="RuleBase" id="RU363034"/>
    </source>
</evidence>
<evidence type="ECO:0000256" key="6">
    <source>
        <dbReference type="ARBA" id="ARBA00022729"/>
    </source>
</evidence>
<evidence type="ECO:0000256" key="3">
    <source>
        <dbReference type="ARBA" id="ARBA00022553"/>
    </source>
</evidence>
<dbReference type="InterPro" id="IPR009003">
    <property type="entry name" value="Peptidase_S1_PA"/>
</dbReference>
<feature type="domain" description="Peptidase S1" evidence="19">
    <location>
        <begin position="47"/>
        <end position="282"/>
    </location>
</feature>
<dbReference type="Gene3D" id="1.10.510.10">
    <property type="entry name" value="Transferase(Phosphotransferase) domain 1"/>
    <property type="match status" value="1"/>
</dbReference>
<dbReference type="InterPro" id="IPR000961">
    <property type="entry name" value="AGC-kinase_C"/>
</dbReference>
<keyword evidence="8" id="KW-0418">Kinase</keyword>
<dbReference type="PROSITE" id="PS00135">
    <property type="entry name" value="TRYPSIN_SER"/>
    <property type="match status" value="1"/>
</dbReference>
<dbReference type="InterPro" id="IPR033116">
    <property type="entry name" value="TRYPSIN_SER"/>
</dbReference>
<reference evidence="21" key="1">
    <citation type="submission" date="2021-02" db="EMBL/GenBank/DDBJ databases">
        <authorList>
            <person name="Nowell W R."/>
        </authorList>
    </citation>
    <scope>NUCLEOTIDE SEQUENCE</scope>
</reference>
<dbReference type="Gene3D" id="3.30.200.20">
    <property type="entry name" value="Phosphorylase Kinase, domain 1"/>
    <property type="match status" value="1"/>
</dbReference>
<keyword evidence="6 16" id="KW-0732">Signal</keyword>
<proteinExistence type="inferred from homology"/>
<organism evidence="21 22">
    <name type="scientific">Rotaria sordida</name>
    <dbReference type="NCBI Taxonomy" id="392033"/>
    <lineage>
        <taxon>Eukaryota</taxon>
        <taxon>Metazoa</taxon>
        <taxon>Spiralia</taxon>
        <taxon>Gnathifera</taxon>
        <taxon>Rotifera</taxon>
        <taxon>Eurotatoria</taxon>
        <taxon>Bdelloidea</taxon>
        <taxon>Philodinida</taxon>
        <taxon>Philodinidae</taxon>
        <taxon>Rotaria</taxon>
    </lineage>
</organism>
<keyword evidence="9 14" id="KW-0378">Hydrolase</keyword>
<evidence type="ECO:0000256" key="16">
    <source>
        <dbReference type="SAM" id="SignalP"/>
    </source>
</evidence>
<feature type="domain" description="PX" evidence="18">
    <location>
        <begin position="300"/>
        <end position="410"/>
    </location>
</feature>
<dbReference type="SUPFAM" id="SSF56112">
    <property type="entry name" value="Protein kinase-like (PK-like)"/>
    <property type="match status" value="1"/>
</dbReference>